<gene>
    <name evidence="4" type="ORF">CUN48_06635</name>
</gene>
<accession>A0A2M8QDB5</accession>
<proteinExistence type="predicted"/>
<dbReference type="Gene3D" id="3.40.630.10">
    <property type="entry name" value="Zn peptidases"/>
    <property type="match status" value="1"/>
</dbReference>
<reference evidence="4 5" key="1">
    <citation type="submission" date="2017-11" db="EMBL/GenBank/DDBJ databases">
        <title>Evolution of Phototrophy in the Chloroflexi Phylum Driven by Horizontal Gene Transfer.</title>
        <authorList>
            <person name="Ward L.M."/>
            <person name="Hemp J."/>
            <person name="Shih P.M."/>
            <person name="Mcglynn S.E."/>
            <person name="Fischer W."/>
        </authorList>
    </citation>
    <scope>NUCLEOTIDE SEQUENCE [LARGE SCALE GENOMIC DNA]</scope>
    <source>
        <strain evidence="4">JP3_7</strain>
    </source>
</reference>
<protein>
    <submittedName>
        <fullName evidence="4">Amidohydrolase</fullName>
    </submittedName>
</protein>
<dbReference type="InterPro" id="IPR011650">
    <property type="entry name" value="Peptidase_M20_dimer"/>
</dbReference>
<evidence type="ECO:0000256" key="2">
    <source>
        <dbReference type="PIRSR" id="PIRSR005962-1"/>
    </source>
</evidence>
<dbReference type="GO" id="GO:0050118">
    <property type="term" value="F:N-acetyldiaminopimelate deacetylase activity"/>
    <property type="evidence" value="ECO:0007669"/>
    <property type="project" value="UniProtKB-ARBA"/>
</dbReference>
<dbReference type="InterPro" id="IPR017439">
    <property type="entry name" value="Amidohydrolase"/>
</dbReference>
<dbReference type="PANTHER" id="PTHR11014">
    <property type="entry name" value="PEPTIDASE M20 FAMILY MEMBER"/>
    <property type="match status" value="1"/>
</dbReference>
<comment type="cofactor">
    <cofactor evidence="2">
        <name>Mn(2+)</name>
        <dbReference type="ChEBI" id="CHEBI:29035"/>
    </cofactor>
    <text evidence="2">The Mn(2+) ion enhances activity.</text>
</comment>
<dbReference type="Proteomes" id="UP000230790">
    <property type="component" value="Unassembled WGS sequence"/>
</dbReference>
<dbReference type="EMBL" id="PGTN01000034">
    <property type="protein sequence ID" value="PJF47805.1"/>
    <property type="molecule type" value="Genomic_DNA"/>
</dbReference>
<sequence length="346" mass="36333">MMSLSLSQICAEAEAMRDSLIAVRRDLHQHPELAFQEVRTAGIVAERLRALGYAVQTGIGRTGVVGLLKGTGATDRPLTLMLRFDMDALPIQEAVDVPFKSQYPGKMHACGHDAHTAIGLGVAELLARHRDQWGGVAKFVFQPAEEVVGGALAMIHDGVLADPAPDRVLAMHVWATEAVGTVGVTDGPTLAASATCRIAVRGRGAHGAAPHLSADPIVAAAHIITALQTIVARNVDPMAQGVVTVGCIHGGAAPNVIPDVVELQGTLRAFEESVMQLMRVRVQQIVAQVAAGLGVEAAVTFAEPSTPATVNDPALARLVRETAAALVGPQRVRSDYRIMATEDCAF</sequence>
<dbReference type="PIRSF" id="PIRSF005962">
    <property type="entry name" value="Pept_M20D_amidohydro"/>
    <property type="match status" value="1"/>
</dbReference>
<keyword evidence="2" id="KW-0464">Manganese</keyword>
<name>A0A2M8QDB5_9CHLR</name>
<dbReference type="AlphaFoldDB" id="A0A2M8QDB5"/>
<evidence type="ECO:0000313" key="4">
    <source>
        <dbReference type="EMBL" id="PJF47805.1"/>
    </source>
</evidence>
<evidence type="ECO:0000256" key="1">
    <source>
        <dbReference type="ARBA" id="ARBA00022801"/>
    </source>
</evidence>
<dbReference type="GO" id="GO:0046872">
    <property type="term" value="F:metal ion binding"/>
    <property type="evidence" value="ECO:0007669"/>
    <property type="project" value="UniProtKB-KW"/>
</dbReference>
<dbReference type="NCBIfam" id="TIGR01891">
    <property type="entry name" value="amidohydrolases"/>
    <property type="match status" value="1"/>
</dbReference>
<dbReference type="SUPFAM" id="SSF55031">
    <property type="entry name" value="Bacterial exopeptidase dimerisation domain"/>
    <property type="match status" value="1"/>
</dbReference>
<dbReference type="Pfam" id="PF01546">
    <property type="entry name" value="Peptidase_M20"/>
    <property type="match status" value="1"/>
</dbReference>
<keyword evidence="2" id="KW-0479">Metal-binding</keyword>
<dbReference type="Gene3D" id="3.30.70.360">
    <property type="match status" value="1"/>
</dbReference>
<feature type="binding site" evidence="2">
    <location>
        <position position="112"/>
    </location>
    <ligand>
        <name>Mn(2+)</name>
        <dbReference type="ChEBI" id="CHEBI:29035"/>
        <label>2</label>
    </ligand>
</feature>
<feature type="binding site" evidence="2">
    <location>
        <position position="172"/>
    </location>
    <ligand>
        <name>Mn(2+)</name>
        <dbReference type="ChEBI" id="CHEBI:29035"/>
        <label>2</label>
    </ligand>
</feature>
<dbReference type="InterPro" id="IPR002933">
    <property type="entry name" value="Peptidase_M20"/>
</dbReference>
<feature type="binding site" evidence="2">
    <location>
        <position position="146"/>
    </location>
    <ligand>
        <name>Mn(2+)</name>
        <dbReference type="ChEBI" id="CHEBI:29035"/>
        <label>2</label>
    </ligand>
</feature>
<dbReference type="GO" id="GO:0019877">
    <property type="term" value="P:diaminopimelate biosynthetic process"/>
    <property type="evidence" value="ECO:0007669"/>
    <property type="project" value="UniProtKB-ARBA"/>
</dbReference>
<feature type="domain" description="Peptidase M20 dimerisation" evidence="3">
    <location>
        <begin position="193"/>
        <end position="274"/>
    </location>
</feature>
<dbReference type="SUPFAM" id="SSF53187">
    <property type="entry name" value="Zn-dependent exopeptidases"/>
    <property type="match status" value="1"/>
</dbReference>
<keyword evidence="1 4" id="KW-0378">Hydrolase</keyword>
<evidence type="ECO:0000313" key="5">
    <source>
        <dbReference type="Proteomes" id="UP000230790"/>
    </source>
</evidence>
<comment type="caution">
    <text evidence="4">The sequence shown here is derived from an EMBL/GenBank/DDBJ whole genome shotgun (WGS) entry which is preliminary data.</text>
</comment>
<dbReference type="PANTHER" id="PTHR11014:SF63">
    <property type="entry name" value="METALLOPEPTIDASE, PUTATIVE (AFU_ORTHOLOGUE AFUA_6G09600)-RELATED"/>
    <property type="match status" value="1"/>
</dbReference>
<dbReference type="FunFam" id="3.30.70.360:FF:000001">
    <property type="entry name" value="N-acetyldiaminopimelate deacetylase"/>
    <property type="match status" value="1"/>
</dbReference>
<feature type="non-terminal residue" evidence="4">
    <location>
        <position position="346"/>
    </location>
</feature>
<evidence type="ECO:0000259" key="3">
    <source>
        <dbReference type="Pfam" id="PF07687"/>
    </source>
</evidence>
<organism evidence="4 5">
    <name type="scientific">Candidatus Thermofonsia Clade 3 bacterium</name>
    <dbReference type="NCBI Taxonomy" id="2364212"/>
    <lineage>
        <taxon>Bacteria</taxon>
        <taxon>Bacillati</taxon>
        <taxon>Chloroflexota</taxon>
        <taxon>Candidatus Thermofontia</taxon>
        <taxon>Candidatus Thermofonsia Clade 3</taxon>
    </lineage>
</organism>
<dbReference type="Pfam" id="PF07687">
    <property type="entry name" value="M20_dimer"/>
    <property type="match status" value="1"/>
</dbReference>
<dbReference type="InterPro" id="IPR036264">
    <property type="entry name" value="Bact_exopeptidase_dim_dom"/>
</dbReference>
<feature type="binding site" evidence="2">
    <location>
        <position position="110"/>
    </location>
    <ligand>
        <name>Mn(2+)</name>
        <dbReference type="ChEBI" id="CHEBI:29035"/>
        <label>2</label>
    </ligand>
</feature>